<evidence type="ECO:0000256" key="6">
    <source>
        <dbReference type="SAM" id="Phobius"/>
    </source>
</evidence>
<dbReference type="GO" id="GO:0005886">
    <property type="term" value="C:plasma membrane"/>
    <property type="evidence" value="ECO:0007669"/>
    <property type="project" value="UniProtKB-SubCell"/>
</dbReference>
<feature type="transmembrane region" description="Helical" evidence="6">
    <location>
        <begin position="83"/>
        <end position="105"/>
    </location>
</feature>
<sequence length="452" mass="49914">MDFNGKIPVKDMTLYSFGAFGYMLLFMTMTTYLMYFYTDVMGIGAAAAGTIFLIARLIDAVFGPVIGSLSDKTRSKHGRYRAYVLWTMFPVAITAVLTFTVPDFLEGTQLVVYAAVAYILFDLAYSAGNIPYLSMGGSMTFDPDSRTHLLSTKTFVSKISQVLATTFTLPIVHLFVTPKAGFFYTAVIYAAIALISIYIAFRSTVRYAHVETAKKEEKHRLTLKEQVIGMVKNNQLLCIAASFLIISIMSAVSNPASIYYMRYNVGQAQLISSLMFTGTIAAILAVPLVSLLAKKLEKKTFVIAGFLMSGLASALLYFVPYDNIVLIFALKFLYGLGTGFAMILIFSMIADSVDYGEWRTGRRLQGLSFAVSVFFQKTGMALGGWLLGLGLAFIGYVPDQAQSAMSQQGILWLNSWIPAIIFALGILIMLPYNITKKKLIEFRAEIDNRPAK</sequence>
<organism evidence="8 9">
    <name type="scientific">Paenibacillus oralis</name>
    <dbReference type="NCBI Taxonomy" id="2490856"/>
    <lineage>
        <taxon>Bacteria</taxon>
        <taxon>Bacillati</taxon>
        <taxon>Bacillota</taxon>
        <taxon>Bacilli</taxon>
        <taxon>Bacillales</taxon>
        <taxon>Paenibacillaceae</taxon>
        <taxon>Paenibacillus</taxon>
    </lineage>
</organism>
<feature type="transmembrane region" description="Helical" evidence="6">
    <location>
        <begin position="270"/>
        <end position="293"/>
    </location>
</feature>
<comment type="subcellular location">
    <subcellularLocation>
        <location evidence="1">Cell membrane</location>
        <topology evidence="1">Multi-pass membrane protein</topology>
    </subcellularLocation>
</comment>
<dbReference type="GO" id="GO:0015293">
    <property type="term" value="F:symporter activity"/>
    <property type="evidence" value="ECO:0007669"/>
    <property type="project" value="InterPro"/>
</dbReference>
<keyword evidence="9" id="KW-1185">Reference proteome</keyword>
<dbReference type="EMBL" id="RRCN01000001">
    <property type="protein sequence ID" value="RRJ62496.1"/>
    <property type="molecule type" value="Genomic_DNA"/>
</dbReference>
<dbReference type="NCBIfam" id="TIGR00792">
    <property type="entry name" value="gph"/>
    <property type="match status" value="1"/>
</dbReference>
<dbReference type="GO" id="GO:0006814">
    <property type="term" value="P:sodium ion transport"/>
    <property type="evidence" value="ECO:0007669"/>
    <property type="project" value="InterPro"/>
</dbReference>
<dbReference type="InterPro" id="IPR020846">
    <property type="entry name" value="MFS_dom"/>
</dbReference>
<gene>
    <name evidence="8" type="ORF">EHV15_05650</name>
</gene>
<evidence type="ECO:0000256" key="2">
    <source>
        <dbReference type="ARBA" id="ARBA00022448"/>
    </source>
</evidence>
<keyword evidence="2" id="KW-0813">Transport</keyword>
<feature type="transmembrane region" description="Helical" evidence="6">
    <location>
        <begin position="300"/>
        <end position="318"/>
    </location>
</feature>
<feature type="transmembrane region" description="Helical" evidence="6">
    <location>
        <begin position="155"/>
        <end position="176"/>
    </location>
</feature>
<protein>
    <submittedName>
        <fullName evidence="8">MFS transporter</fullName>
    </submittedName>
</protein>
<feature type="transmembrane region" description="Helical" evidence="6">
    <location>
        <begin position="182"/>
        <end position="201"/>
    </location>
</feature>
<dbReference type="RefSeq" id="WP_128630383.1">
    <property type="nucleotide sequence ID" value="NZ_RRCN01000001.1"/>
</dbReference>
<dbReference type="AlphaFoldDB" id="A0A3P3TXQ1"/>
<feature type="transmembrane region" description="Helical" evidence="6">
    <location>
        <begin position="236"/>
        <end position="258"/>
    </location>
</feature>
<keyword evidence="3 6" id="KW-0812">Transmembrane</keyword>
<name>A0A3P3TXQ1_9BACL</name>
<dbReference type="InterPro" id="IPR001927">
    <property type="entry name" value="Na/Gal_symport"/>
</dbReference>
<dbReference type="PANTHER" id="PTHR11328">
    <property type="entry name" value="MAJOR FACILITATOR SUPERFAMILY DOMAIN-CONTAINING PROTEIN"/>
    <property type="match status" value="1"/>
</dbReference>
<feature type="transmembrane region" description="Helical" evidence="6">
    <location>
        <begin position="41"/>
        <end position="62"/>
    </location>
</feature>
<feature type="transmembrane region" description="Helical" evidence="6">
    <location>
        <begin position="416"/>
        <end position="434"/>
    </location>
</feature>
<feature type="transmembrane region" description="Helical" evidence="6">
    <location>
        <begin position="367"/>
        <end position="396"/>
    </location>
</feature>
<accession>A0A3P3TXQ1</accession>
<reference evidence="8 9" key="1">
    <citation type="submission" date="2018-11" db="EMBL/GenBank/DDBJ databases">
        <title>Genome sequencing of Paenibacillus sp. KCOM 3021 (= ChDC PVNT-B20).</title>
        <authorList>
            <person name="Kook J.-K."/>
            <person name="Park S.-N."/>
            <person name="Lim Y.K."/>
        </authorList>
    </citation>
    <scope>NUCLEOTIDE SEQUENCE [LARGE SCALE GENOMIC DNA]</scope>
    <source>
        <strain evidence="8 9">KCOM 3021</strain>
    </source>
</reference>
<feature type="transmembrane region" description="Helical" evidence="6">
    <location>
        <begin position="111"/>
        <end position="134"/>
    </location>
</feature>
<comment type="caution">
    <text evidence="8">The sequence shown here is derived from an EMBL/GenBank/DDBJ whole genome shotgun (WGS) entry which is preliminary data.</text>
</comment>
<feature type="transmembrane region" description="Helical" evidence="6">
    <location>
        <begin position="324"/>
        <end position="346"/>
    </location>
</feature>
<feature type="transmembrane region" description="Helical" evidence="6">
    <location>
        <begin position="12"/>
        <end position="35"/>
    </location>
</feature>
<evidence type="ECO:0000313" key="8">
    <source>
        <dbReference type="EMBL" id="RRJ62496.1"/>
    </source>
</evidence>
<keyword evidence="4 6" id="KW-1133">Transmembrane helix</keyword>
<dbReference type="Proteomes" id="UP000267017">
    <property type="component" value="Unassembled WGS sequence"/>
</dbReference>
<evidence type="ECO:0000256" key="1">
    <source>
        <dbReference type="ARBA" id="ARBA00004651"/>
    </source>
</evidence>
<dbReference type="InterPro" id="IPR039672">
    <property type="entry name" value="MFS_2"/>
</dbReference>
<evidence type="ECO:0000256" key="5">
    <source>
        <dbReference type="ARBA" id="ARBA00023136"/>
    </source>
</evidence>
<keyword evidence="5 6" id="KW-0472">Membrane</keyword>
<proteinExistence type="predicted"/>
<dbReference type="PROSITE" id="PS50850">
    <property type="entry name" value="MFS"/>
    <property type="match status" value="1"/>
</dbReference>
<evidence type="ECO:0000259" key="7">
    <source>
        <dbReference type="PROSITE" id="PS50850"/>
    </source>
</evidence>
<dbReference type="OrthoDB" id="9764596at2"/>
<dbReference type="SUPFAM" id="SSF103473">
    <property type="entry name" value="MFS general substrate transporter"/>
    <property type="match status" value="1"/>
</dbReference>
<evidence type="ECO:0000256" key="3">
    <source>
        <dbReference type="ARBA" id="ARBA00022692"/>
    </source>
</evidence>
<evidence type="ECO:0000256" key="4">
    <source>
        <dbReference type="ARBA" id="ARBA00022989"/>
    </source>
</evidence>
<feature type="domain" description="Major facilitator superfamily (MFS) profile" evidence="7">
    <location>
        <begin position="235"/>
        <end position="452"/>
    </location>
</feature>
<evidence type="ECO:0000313" key="9">
    <source>
        <dbReference type="Proteomes" id="UP000267017"/>
    </source>
</evidence>
<dbReference type="Pfam" id="PF13347">
    <property type="entry name" value="MFS_2"/>
    <property type="match status" value="1"/>
</dbReference>
<dbReference type="GO" id="GO:0008643">
    <property type="term" value="P:carbohydrate transport"/>
    <property type="evidence" value="ECO:0007669"/>
    <property type="project" value="InterPro"/>
</dbReference>
<dbReference type="CDD" id="cd17332">
    <property type="entry name" value="MFS_MelB_like"/>
    <property type="match status" value="1"/>
</dbReference>
<dbReference type="InterPro" id="IPR036259">
    <property type="entry name" value="MFS_trans_sf"/>
</dbReference>
<dbReference type="PANTHER" id="PTHR11328:SF24">
    <property type="entry name" value="MAJOR FACILITATOR SUPERFAMILY (MFS) PROFILE DOMAIN-CONTAINING PROTEIN"/>
    <property type="match status" value="1"/>
</dbReference>
<dbReference type="Gene3D" id="1.20.1250.20">
    <property type="entry name" value="MFS general substrate transporter like domains"/>
    <property type="match status" value="2"/>
</dbReference>